<comment type="caution">
    <text evidence="1">The sequence shown here is derived from an EMBL/GenBank/DDBJ whole genome shotgun (WGS) entry which is preliminary data.</text>
</comment>
<name>A0ACC2U1T7_9FUNG</name>
<evidence type="ECO:0000313" key="1">
    <source>
        <dbReference type="EMBL" id="KAJ9080656.1"/>
    </source>
</evidence>
<reference evidence="1" key="1">
    <citation type="submission" date="2022-04" db="EMBL/GenBank/DDBJ databases">
        <title>Genome of the entomopathogenic fungus Entomophthora muscae.</title>
        <authorList>
            <person name="Elya C."/>
            <person name="Lovett B.R."/>
            <person name="Lee E."/>
            <person name="Macias A.M."/>
            <person name="Hajek A.E."/>
            <person name="De Bivort B.L."/>
            <person name="Kasson M.T."/>
            <person name="De Fine Licht H.H."/>
            <person name="Stajich J.E."/>
        </authorList>
    </citation>
    <scope>NUCLEOTIDE SEQUENCE</scope>
    <source>
        <strain evidence="1">Berkeley</strain>
    </source>
</reference>
<dbReference type="Proteomes" id="UP001165960">
    <property type="component" value="Unassembled WGS sequence"/>
</dbReference>
<organism evidence="1 2">
    <name type="scientific">Entomophthora muscae</name>
    <dbReference type="NCBI Taxonomy" id="34485"/>
    <lineage>
        <taxon>Eukaryota</taxon>
        <taxon>Fungi</taxon>
        <taxon>Fungi incertae sedis</taxon>
        <taxon>Zoopagomycota</taxon>
        <taxon>Entomophthoromycotina</taxon>
        <taxon>Entomophthoromycetes</taxon>
        <taxon>Entomophthorales</taxon>
        <taxon>Entomophthoraceae</taxon>
        <taxon>Entomophthora</taxon>
    </lineage>
</organism>
<evidence type="ECO:0000313" key="2">
    <source>
        <dbReference type="Proteomes" id="UP001165960"/>
    </source>
</evidence>
<dbReference type="EMBL" id="QTSX02001534">
    <property type="protein sequence ID" value="KAJ9080656.1"/>
    <property type="molecule type" value="Genomic_DNA"/>
</dbReference>
<protein>
    <submittedName>
        <fullName evidence="1">Uncharacterized protein</fullName>
    </submittedName>
</protein>
<sequence>MLYELPERTFLELYSPPLLGHNKTYLSPGILDVSQKDTVKFLVALKLCGPPLALNWDVFPRLSKKAACMQAKLLQSLEDLAHMVDERFVLAFTVETPIPLWSPLQLWRRP</sequence>
<accession>A0ACC2U1T7</accession>
<gene>
    <name evidence="1" type="ORF">DSO57_1022566</name>
</gene>
<proteinExistence type="predicted"/>
<keyword evidence="2" id="KW-1185">Reference proteome</keyword>